<accession>A0ABT1C5C9</accession>
<evidence type="ECO:0000313" key="3">
    <source>
        <dbReference type="Proteomes" id="UP001205906"/>
    </source>
</evidence>
<comment type="caution">
    <text evidence="2">The sequence shown here is derived from an EMBL/GenBank/DDBJ whole genome shotgun (WGS) entry which is preliminary data.</text>
</comment>
<gene>
    <name evidence="2" type="ORF">NGM99_08705</name>
</gene>
<protein>
    <submittedName>
        <fullName evidence="2">Uncharacterized protein</fullName>
    </submittedName>
</protein>
<evidence type="ECO:0000256" key="1">
    <source>
        <dbReference type="SAM" id="MobiDB-lite"/>
    </source>
</evidence>
<dbReference type="RefSeq" id="WP_252818048.1">
    <property type="nucleotide sequence ID" value="NZ_JAMXQS010000004.1"/>
</dbReference>
<evidence type="ECO:0000313" key="2">
    <source>
        <dbReference type="EMBL" id="MCO6049873.1"/>
    </source>
</evidence>
<feature type="compositionally biased region" description="Basic and acidic residues" evidence="1">
    <location>
        <begin position="16"/>
        <end position="42"/>
    </location>
</feature>
<organism evidence="2 3">
    <name type="scientific">Mesorhizobium liriopis</name>
    <dbReference type="NCBI Taxonomy" id="2953882"/>
    <lineage>
        <taxon>Bacteria</taxon>
        <taxon>Pseudomonadati</taxon>
        <taxon>Pseudomonadota</taxon>
        <taxon>Alphaproteobacteria</taxon>
        <taxon>Hyphomicrobiales</taxon>
        <taxon>Phyllobacteriaceae</taxon>
        <taxon>Mesorhizobium</taxon>
    </lineage>
</organism>
<name>A0ABT1C5C9_9HYPH</name>
<dbReference type="EMBL" id="JAMXQS010000004">
    <property type="protein sequence ID" value="MCO6049873.1"/>
    <property type="molecule type" value="Genomic_DNA"/>
</dbReference>
<feature type="compositionally biased region" description="Basic and acidic residues" evidence="1">
    <location>
        <begin position="51"/>
        <end position="61"/>
    </location>
</feature>
<proteinExistence type="predicted"/>
<keyword evidence="3" id="KW-1185">Reference proteome</keyword>
<reference evidence="2 3" key="1">
    <citation type="submission" date="2022-06" db="EMBL/GenBank/DDBJ databases">
        <title>Mesorhizobium sp. strain RP14 Genome sequencing and assembly.</title>
        <authorList>
            <person name="Kim I."/>
        </authorList>
    </citation>
    <scope>NUCLEOTIDE SEQUENCE [LARGE SCALE GENOMIC DNA]</scope>
    <source>
        <strain evidence="3">RP14(2022)</strain>
    </source>
</reference>
<dbReference type="Proteomes" id="UP001205906">
    <property type="component" value="Unassembled WGS sequence"/>
</dbReference>
<feature type="region of interest" description="Disordered" evidence="1">
    <location>
        <begin position="1"/>
        <end position="61"/>
    </location>
</feature>
<sequence length="61" mass="6699">MTATEKPVDVVPASNKKKDDQSEHSHIEHSVTEREALHKDGGDDATTGRSSKSETGRKPER</sequence>